<dbReference type="Gene3D" id="1.25.40.20">
    <property type="entry name" value="Ankyrin repeat-containing domain"/>
    <property type="match status" value="3"/>
</dbReference>
<dbReference type="InterPro" id="IPR051616">
    <property type="entry name" value="Cul2-RING_E3_ligase_SR"/>
</dbReference>
<dbReference type="PRINTS" id="PR01415">
    <property type="entry name" value="ANKYRIN"/>
</dbReference>
<dbReference type="AlphaFoldDB" id="A0AAD4S9V8"/>
<dbReference type="Proteomes" id="UP001202328">
    <property type="component" value="Unassembled WGS sequence"/>
</dbReference>
<feature type="repeat" description="ANK" evidence="1">
    <location>
        <begin position="49"/>
        <end position="82"/>
    </location>
</feature>
<name>A0AAD4S9V8_9MAGN</name>
<organism evidence="2 3">
    <name type="scientific">Papaver atlanticum</name>
    <dbReference type="NCBI Taxonomy" id="357466"/>
    <lineage>
        <taxon>Eukaryota</taxon>
        <taxon>Viridiplantae</taxon>
        <taxon>Streptophyta</taxon>
        <taxon>Embryophyta</taxon>
        <taxon>Tracheophyta</taxon>
        <taxon>Spermatophyta</taxon>
        <taxon>Magnoliopsida</taxon>
        <taxon>Ranunculales</taxon>
        <taxon>Papaveraceae</taxon>
        <taxon>Papaveroideae</taxon>
        <taxon>Papaver</taxon>
    </lineage>
</organism>
<protein>
    <submittedName>
        <fullName evidence="2">Uncharacterized protein</fullName>
    </submittedName>
</protein>
<dbReference type="Pfam" id="PF12796">
    <property type="entry name" value="Ank_2"/>
    <property type="match status" value="1"/>
</dbReference>
<reference evidence="2" key="1">
    <citation type="submission" date="2022-04" db="EMBL/GenBank/DDBJ databases">
        <title>A functionally conserved STORR gene fusion in Papaver species that diverged 16.8 million years ago.</title>
        <authorList>
            <person name="Catania T."/>
        </authorList>
    </citation>
    <scope>NUCLEOTIDE SEQUENCE</scope>
    <source>
        <strain evidence="2">S-188037</strain>
    </source>
</reference>
<dbReference type="InterPro" id="IPR019734">
    <property type="entry name" value="TPR_rpt"/>
</dbReference>
<keyword evidence="3" id="KW-1185">Reference proteome</keyword>
<dbReference type="Pfam" id="PF13637">
    <property type="entry name" value="Ank_4"/>
    <property type="match status" value="1"/>
</dbReference>
<dbReference type="Gene3D" id="1.25.40.10">
    <property type="entry name" value="Tetratricopeptide repeat domain"/>
    <property type="match status" value="1"/>
</dbReference>
<dbReference type="SMART" id="SM00028">
    <property type="entry name" value="TPR"/>
    <property type="match status" value="3"/>
</dbReference>
<proteinExistence type="predicted"/>
<sequence>MENNPAATKMFLNAAQVGELNLLKHFALVLDPLSGDGIAAVIGNTKDGGGRRAVHFAASGGSVEVLKYLIQEMGVDIEVRDGRGETPLSFAAIKGRLAAVEYLLEIGANPEMVDDFNCSPLHHASVKGHNNVIPLLLSKGINVDITNDFGSPLQYAATAGKHNTVKLLLDHGANPNLVFHDTFTPLHASIHSQSWQCVELLLKAGADPNGAPDGIKALPLAAGVTKIIKLLVDAGADPNVKNIRGLKPIELAAVISNREGVEILFPVTSPIPSYDEWSINGITKHVKSKKFKKKMNRKSTEYFLEVKSRGTDAFQRKEYCLAVYWYSKALSIKPGDAAVLSNRSLCYVYLNKGNLAFEDATLCLLEKPDWPKAFFRAGVSLKLLNRLDEAAVAFSDGLKLDSENRELQDALREVTLDRLKAISVQQGCSF</sequence>
<feature type="repeat" description="ANK" evidence="1">
    <location>
        <begin position="83"/>
        <end position="115"/>
    </location>
</feature>
<dbReference type="PANTHER" id="PTHR46224:SF67">
    <property type="entry name" value="HSP70-HSP90 ORGANIZING PROTEIN 3-LIKE"/>
    <property type="match status" value="1"/>
</dbReference>
<feature type="repeat" description="ANK" evidence="1">
    <location>
        <begin position="181"/>
        <end position="213"/>
    </location>
</feature>
<dbReference type="PROSITE" id="PS50088">
    <property type="entry name" value="ANK_REPEAT"/>
    <property type="match status" value="5"/>
</dbReference>
<accession>A0AAD4S9V8</accession>
<dbReference type="InterPro" id="IPR011990">
    <property type="entry name" value="TPR-like_helical_dom_sf"/>
</dbReference>
<evidence type="ECO:0000313" key="2">
    <source>
        <dbReference type="EMBL" id="KAI3875367.1"/>
    </source>
</evidence>
<dbReference type="EMBL" id="JAJJMB010012606">
    <property type="protein sequence ID" value="KAI3875367.1"/>
    <property type="molecule type" value="Genomic_DNA"/>
</dbReference>
<evidence type="ECO:0000313" key="3">
    <source>
        <dbReference type="Proteomes" id="UP001202328"/>
    </source>
</evidence>
<dbReference type="SUPFAM" id="SSF48452">
    <property type="entry name" value="TPR-like"/>
    <property type="match status" value="1"/>
</dbReference>
<feature type="repeat" description="ANK" evidence="1">
    <location>
        <begin position="148"/>
        <end position="180"/>
    </location>
</feature>
<dbReference type="PANTHER" id="PTHR46224">
    <property type="entry name" value="ANKYRIN REPEAT FAMILY PROTEIN"/>
    <property type="match status" value="1"/>
</dbReference>
<gene>
    <name evidence="2" type="ORF">MKW98_000044</name>
</gene>
<dbReference type="PROSITE" id="PS50297">
    <property type="entry name" value="ANK_REP_REGION"/>
    <property type="match status" value="4"/>
</dbReference>
<evidence type="ECO:0000256" key="1">
    <source>
        <dbReference type="PROSITE-ProRule" id="PRU00023"/>
    </source>
</evidence>
<feature type="repeat" description="ANK" evidence="1">
    <location>
        <begin position="116"/>
        <end position="148"/>
    </location>
</feature>
<comment type="caution">
    <text evidence="2">The sequence shown here is derived from an EMBL/GenBank/DDBJ whole genome shotgun (WGS) entry which is preliminary data.</text>
</comment>
<keyword evidence="1" id="KW-0040">ANK repeat</keyword>
<dbReference type="SMART" id="SM00248">
    <property type="entry name" value="ANK"/>
    <property type="match status" value="6"/>
</dbReference>
<dbReference type="SUPFAM" id="SSF48403">
    <property type="entry name" value="Ankyrin repeat"/>
    <property type="match status" value="1"/>
</dbReference>
<dbReference type="InterPro" id="IPR036770">
    <property type="entry name" value="Ankyrin_rpt-contain_sf"/>
</dbReference>
<dbReference type="InterPro" id="IPR002110">
    <property type="entry name" value="Ankyrin_rpt"/>
</dbReference>